<dbReference type="OMA" id="ILELYMI"/>
<evidence type="ECO:0000259" key="5">
    <source>
        <dbReference type="Pfam" id="PF22114"/>
    </source>
</evidence>
<dbReference type="GO" id="GO:0006302">
    <property type="term" value="P:double-strand break repair"/>
    <property type="evidence" value="ECO:0007669"/>
    <property type="project" value="EnsemblFungi"/>
</dbReference>
<dbReference type="Pfam" id="PF11715">
    <property type="entry name" value="Beta-prop_Nup120_160"/>
    <property type="match status" value="1"/>
</dbReference>
<evidence type="ECO:0008006" key="8">
    <source>
        <dbReference type="Google" id="ProtNLM"/>
    </source>
</evidence>
<dbReference type="GO" id="GO:0000781">
    <property type="term" value="C:chromosome, telomeric region"/>
    <property type="evidence" value="ECO:0007669"/>
    <property type="project" value="GOC"/>
</dbReference>
<dbReference type="GO" id="GO:0031990">
    <property type="term" value="P:mRNA export from nucleus in response to heat stress"/>
    <property type="evidence" value="ECO:0007669"/>
    <property type="project" value="EnsemblFungi"/>
</dbReference>
<keyword evidence="2" id="KW-0813">Transport</keyword>
<dbReference type="STRING" id="931890.G8JS75"/>
<keyword evidence="7" id="KW-1185">Reference proteome</keyword>
<reference evidence="7" key="1">
    <citation type="journal article" date="2012" name="G3 (Bethesda)">
        <title>Pichia sorbitophila, an interspecies yeast hybrid reveals early steps of genome resolution following polyploidization.</title>
        <authorList>
            <person name="Leh Louis V."/>
            <person name="Despons L."/>
            <person name="Friedrich A."/>
            <person name="Martin T."/>
            <person name="Durrens P."/>
            <person name="Casaregola S."/>
            <person name="Neuveglise C."/>
            <person name="Fairhead C."/>
            <person name="Marck C."/>
            <person name="Cruz J.A."/>
            <person name="Straub M.L."/>
            <person name="Kugler V."/>
            <person name="Sacerdot C."/>
            <person name="Uzunov Z."/>
            <person name="Thierry A."/>
            <person name="Weiss S."/>
            <person name="Bleykasten C."/>
            <person name="De Montigny J."/>
            <person name="Jacques N."/>
            <person name="Jung P."/>
            <person name="Lemaire M."/>
            <person name="Mallet S."/>
            <person name="Morel G."/>
            <person name="Richard G.F."/>
            <person name="Sarkar A."/>
            <person name="Savel G."/>
            <person name="Schacherer J."/>
            <person name="Seret M.L."/>
            <person name="Talla E."/>
            <person name="Samson G."/>
            <person name="Jubin C."/>
            <person name="Poulain J."/>
            <person name="Vacherie B."/>
            <person name="Barbe V."/>
            <person name="Pelletier E."/>
            <person name="Sherman D.J."/>
            <person name="Westhof E."/>
            <person name="Weissenbach J."/>
            <person name="Baret P.V."/>
            <person name="Wincker P."/>
            <person name="Gaillardin C."/>
            <person name="Dujon B."/>
            <person name="Souciet J.L."/>
        </authorList>
    </citation>
    <scope>NUCLEOTIDE SEQUENCE [LARGE SCALE GENOMIC DNA]</scope>
    <source>
        <strain evidence="7">CBS 270.75 / DBVPG 7215 / KCTC 17166 / NRRL Y-17582</strain>
    </source>
</reference>
<gene>
    <name evidence="6" type="ordered locus">Ecym_4564</name>
</gene>
<dbReference type="GeneID" id="11470149"/>
<dbReference type="RefSeq" id="XP_003646414.1">
    <property type="nucleotide sequence ID" value="XM_003646366.1"/>
</dbReference>
<protein>
    <recommendedName>
        <fullName evidence="8">Nucleoporin Nup120/160</fullName>
    </recommendedName>
</protein>
<dbReference type="PANTHER" id="PTHR21286:SF0">
    <property type="entry name" value="NUCLEAR PORE COMPLEX PROTEIN NUP160"/>
    <property type="match status" value="1"/>
</dbReference>
<proteinExistence type="predicted"/>
<dbReference type="PANTHER" id="PTHR21286">
    <property type="entry name" value="NUCLEAR PORE COMPLEX PROTEIN NUP160"/>
    <property type="match status" value="1"/>
</dbReference>
<dbReference type="GO" id="GO:0006611">
    <property type="term" value="P:protein export from nucleus"/>
    <property type="evidence" value="ECO:0007669"/>
    <property type="project" value="EnsemblFungi"/>
</dbReference>
<dbReference type="GO" id="GO:0031509">
    <property type="term" value="P:subtelomeric heterochromatin formation"/>
    <property type="evidence" value="ECO:0007669"/>
    <property type="project" value="EnsemblFungi"/>
</dbReference>
<feature type="domain" description="Nucleoporin Nup120/160 beta-propeller" evidence="4">
    <location>
        <begin position="75"/>
        <end position="387"/>
    </location>
</feature>
<dbReference type="GO" id="GO:0000055">
    <property type="term" value="P:ribosomal large subunit export from nucleus"/>
    <property type="evidence" value="ECO:0007669"/>
    <property type="project" value="EnsemblFungi"/>
</dbReference>
<dbReference type="Proteomes" id="UP000006790">
    <property type="component" value="Chromosome 4"/>
</dbReference>
<organism evidence="6 7">
    <name type="scientific">Eremothecium cymbalariae (strain CBS 270.75 / DBVPG 7215 / KCTC 17166 / NRRL Y-17582)</name>
    <name type="common">Yeast</name>
    <dbReference type="NCBI Taxonomy" id="931890"/>
    <lineage>
        <taxon>Eukaryota</taxon>
        <taxon>Fungi</taxon>
        <taxon>Dikarya</taxon>
        <taxon>Ascomycota</taxon>
        <taxon>Saccharomycotina</taxon>
        <taxon>Saccharomycetes</taxon>
        <taxon>Saccharomycetales</taxon>
        <taxon>Saccharomycetaceae</taxon>
        <taxon>Eremothecium</taxon>
    </lineage>
</organism>
<dbReference type="GO" id="GO:0045944">
    <property type="term" value="P:positive regulation of transcription by RNA polymerase II"/>
    <property type="evidence" value="ECO:0007669"/>
    <property type="project" value="EnsemblFungi"/>
</dbReference>
<dbReference type="eggNOG" id="ENOG502QQWQ">
    <property type="taxonomic scope" value="Eukaryota"/>
</dbReference>
<evidence type="ECO:0000256" key="3">
    <source>
        <dbReference type="ARBA" id="ARBA00023242"/>
    </source>
</evidence>
<evidence type="ECO:0000256" key="2">
    <source>
        <dbReference type="ARBA" id="ARBA00022448"/>
    </source>
</evidence>
<dbReference type="GO" id="GO:0006606">
    <property type="term" value="P:protein import into nucleus"/>
    <property type="evidence" value="ECO:0007669"/>
    <property type="project" value="EnsemblFungi"/>
</dbReference>
<accession>G8JS75</accession>
<feature type="domain" description="Nucleoporin NUP120 helical" evidence="5">
    <location>
        <begin position="506"/>
        <end position="687"/>
    </location>
</feature>
<dbReference type="GO" id="GO:0042802">
    <property type="term" value="F:identical protein binding"/>
    <property type="evidence" value="ECO:0007669"/>
    <property type="project" value="EnsemblFungi"/>
</dbReference>
<dbReference type="InterPro" id="IPR059141">
    <property type="entry name" value="Beta-prop_Nup120_160"/>
</dbReference>
<dbReference type="GO" id="GO:0031080">
    <property type="term" value="C:nuclear pore outer ring"/>
    <property type="evidence" value="ECO:0007669"/>
    <property type="project" value="EnsemblFungi"/>
</dbReference>
<evidence type="ECO:0000259" key="4">
    <source>
        <dbReference type="Pfam" id="PF11715"/>
    </source>
</evidence>
<dbReference type="GO" id="GO:0017056">
    <property type="term" value="F:structural constituent of nuclear pore"/>
    <property type="evidence" value="ECO:0007669"/>
    <property type="project" value="EnsemblFungi"/>
</dbReference>
<dbReference type="InParanoid" id="G8JS75"/>
<evidence type="ECO:0000313" key="7">
    <source>
        <dbReference type="Proteomes" id="UP000006790"/>
    </source>
</evidence>
<dbReference type="AlphaFoldDB" id="G8JS75"/>
<dbReference type="HOGENOM" id="CLU_294409_0_0_1"/>
<name>G8JS75_ERECY</name>
<dbReference type="GO" id="GO:0000122">
    <property type="term" value="P:negative regulation of transcription by RNA polymerase II"/>
    <property type="evidence" value="ECO:0007669"/>
    <property type="project" value="EnsemblFungi"/>
</dbReference>
<evidence type="ECO:0000313" key="6">
    <source>
        <dbReference type="EMBL" id="AET39597.1"/>
    </source>
</evidence>
<dbReference type="Pfam" id="PF22114">
    <property type="entry name" value="NUP120_helical_2"/>
    <property type="match status" value="1"/>
</dbReference>
<dbReference type="GO" id="GO:0051664">
    <property type="term" value="P:nuclear pore localization"/>
    <property type="evidence" value="ECO:0007669"/>
    <property type="project" value="EnsemblFungi"/>
</dbReference>
<dbReference type="GO" id="GO:0000973">
    <property type="term" value="P:post-transcriptional tethering of RNA polymerase II gene DNA at nuclear periphery"/>
    <property type="evidence" value="ECO:0007669"/>
    <property type="project" value="EnsemblFungi"/>
</dbReference>
<sequence>MIETYLSKLDVNLQALNPFSLAKSRSIVNLHISEETKDKDSTLINGNYSNILRLSTGEHIGYQFSHDYSVISIYSLHDAITGRTLVVHLPHKTFNEHYTFTIYEGDQCISMDLILKTGIFLNLKFSLDYIFSRLKTLAENWYTLLNPYDFTVRLPKYLYKVDNSLSVVLLNDGGLLGLKNTKANNSDLYDLQPVLFNDNSYFQSFTRFFSKHDTGSENVVSCKVYAKYFLITLTENCKLRVWDLRSNSMVLQLDLISNPQDKHRQYDSMGPYLSILNNLLTVFLPLGNGAFQVFQLLVKNDNLLHIIPRTKIPISTNLSISSIWSLVDIQLTKPFDLNLESSFIQLAVLWKSNTSIKLQILNFHDESLKSFEWIETSNKSLPDLLDYQDLLTNGNTDQALLNLKSHYTPSLFEKAHNMLSSNGIVLLPNQPNNQEYLSNLESILKDLNKHHDEPSSLTLYNDEVLVINTLHLYNHFVYKINSTLETYYYNLTNEIEMFSDDLYTYMQVVNGFVSTLSSDIVMRIGTQLYGIMTHEIDDSLSLKDKFTVIFKSSLESQFQSSNLKKLFEQLTSLDVVSILNNFIDNHLNSSASFASIISSMKFDNFSSVTILESTHQRVLIENKFIVDTLLIFTLLDFDYSMLESQLKVLLKTHYNQSLWLQLYKLDKSLLLSEIFVATSKYGYGSMVTSYSDLSMYTNHILTYIADSSVSRNPLLTASYSKWVVHPKSNSITRNPNLFLDTVLSNFYIRDDTLHQFMVGLSQYQCGRYEEAYGFLSHSAVIDIKLDQLPQCLSSLTKHPEHPLHNLIVSLEMSENGAGYYYQLSKLFSDVRSFAYALKSIKKSIALGDGKDSTSTFKIKQLTQFLDTLIIFSEFEEVLDVLKLEHSILDKGIRSAYYGKLLSDQQYRDKFIATLFRLCSENTDKLFLTMDDFVIIDQLLQTQLDTNVWCTYKKLFCYRMLNQHERDAAQILYDYLIHGTDPELKQRCHWIIVNVLSSFADPNDQWIINTNNHGQVLYLSDIRSEMKAVGTM</sequence>
<dbReference type="OrthoDB" id="67716at2759"/>
<dbReference type="FunCoup" id="G8JS75">
    <property type="interactions" value="171"/>
</dbReference>
<dbReference type="GO" id="GO:0034398">
    <property type="term" value="P:telomere tethering at nuclear periphery"/>
    <property type="evidence" value="ECO:0007669"/>
    <property type="project" value="EnsemblFungi"/>
</dbReference>
<keyword evidence="3" id="KW-0539">Nucleus</keyword>
<dbReference type="KEGG" id="erc:Ecym_4564"/>
<dbReference type="InterPro" id="IPR021717">
    <property type="entry name" value="Nucleoporin_Nup160"/>
</dbReference>
<dbReference type="EMBL" id="CP002500">
    <property type="protein sequence ID" value="AET39597.1"/>
    <property type="molecule type" value="Genomic_DNA"/>
</dbReference>
<dbReference type="InterPro" id="IPR055090">
    <property type="entry name" value="NUP120_helical_saccharomycetes"/>
</dbReference>
<evidence type="ECO:0000256" key="1">
    <source>
        <dbReference type="ARBA" id="ARBA00004123"/>
    </source>
</evidence>
<comment type="subcellular location">
    <subcellularLocation>
        <location evidence="1">Nucleus</location>
    </subcellularLocation>
</comment>